<evidence type="ECO:0000313" key="1">
    <source>
        <dbReference type="EMBL" id="PEN97903.1"/>
    </source>
</evidence>
<dbReference type="EMBL" id="NUAN01000071">
    <property type="protein sequence ID" value="PEN97903.1"/>
    <property type="molecule type" value="Genomic_DNA"/>
</dbReference>
<proteinExistence type="predicted"/>
<dbReference type="Proteomes" id="UP000220691">
    <property type="component" value="Unassembled WGS sequence"/>
</dbReference>
<name>A0A9X6YMD0_BACCE</name>
<dbReference type="AlphaFoldDB" id="A0A9X6YMD0"/>
<reference evidence="1 2" key="1">
    <citation type="submission" date="2017-09" db="EMBL/GenBank/DDBJ databases">
        <title>Large-scale bioinformatics analysis of Bacillus genomes uncovers conserved roles of natural products in bacterial physiology.</title>
        <authorList>
            <consortium name="Agbiome Team Llc"/>
            <person name="Bleich R.M."/>
            <person name="Kirk G.J."/>
            <person name="Santa Maria K.C."/>
            <person name="Allen S.E."/>
            <person name="Farag S."/>
            <person name="Shank E.A."/>
            <person name="Bowers A."/>
        </authorList>
    </citation>
    <scope>NUCLEOTIDE SEQUENCE [LARGE SCALE GENOMIC DNA]</scope>
    <source>
        <strain evidence="1 2">AFS027647</strain>
    </source>
</reference>
<comment type="caution">
    <text evidence="1">The sequence shown here is derived from an EMBL/GenBank/DDBJ whole genome shotgun (WGS) entry which is preliminary data.</text>
</comment>
<gene>
    <name evidence="1" type="ORF">CN553_12770</name>
</gene>
<organism evidence="1 2">
    <name type="scientific">Bacillus cereus</name>
    <dbReference type="NCBI Taxonomy" id="1396"/>
    <lineage>
        <taxon>Bacteria</taxon>
        <taxon>Bacillati</taxon>
        <taxon>Bacillota</taxon>
        <taxon>Bacilli</taxon>
        <taxon>Bacillales</taxon>
        <taxon>Bacillaceae</taxon>
        <taxon>Bacillus</taxon>
        <taxon>Bacillus cereus group</taxon>
    </lineage>
</organism>
<accession>A0A9X6YMD0</accession>
<evidence type="ECO:0000313" key="2">
    <source>
        <dbReference type="Proteomes" id="UP000220691"/>
    </source>
</evidence>
<sequence>MMEKLYIIKYTHIMTGTGKDETRTHYFEESQKAQFLAKYVALKEAWYCYNLEAYRADKVTKLDVDSLLDF</sequence>
<protein>
    <submittedName>
        <fullName evidence="1">Transcriptional regulator</fullName>
    </submittedName>
</protein>